<gene>
    <name evidence="4" type="ORF">COV72_00185</name>
</gene>
<dbReference type="PANTHER" id="PTHR21666:SF289">
    <property type="entry name" value="L-ALA--D-GLU ENDOPEPTIDASE"/>
    <property type="match status" value="1"/>
</dbReference>
<organism evidence="4 5">
    <name type="scientific">Candidatus Ghiorseimicrobium undicola</name>
    <dbReference type="NCBI Taxonomy" id="1974746"/>
    <lineage>
        <taxon>Bacteria</taxon>
        <taxon>Pseudomonadati</taxon>
        <taxon>Candidatus Omnitrophota</taxon>
        <taxon>Candidatus Ghiorseimicrobium</taxon>
    </lineage>
</organism>
<dbReference type="GO" id="GO:0004222">
    <property type="term" value="F:metalloendopeptidase activity"/>
    <property type="evidence" value="ECO:0007669"/>
    <property type="project" value="TreeGrafter"/>
</dbReference>
<proteinExistence type="predicted"/>
<evidence type="ECO:0000256" key="1">
    <source>
        <dbReference type="ARBA" id="ARBA00022729"/>
    </source>
</evidence>
<dbReference type="InterPro" id="IPR011055">
    <property type="entry name" value="Dup_hybrid_motif"/>
</dbReference>
<evidence type="ECO:0000259" key="3">
    <source>
        <dbReference type="PROSITE" id="PS51782"/>
    </source>
</evidence>
<comment type="caution">
    <text evidence="4">The sequence shown here is derived from an EMBL/GenBank/DDBJ whole genome shotgun (WGS) entry which is preliminary data.</text>
</comment>
<evidence type="ECO:0000313" key="4">
    <source>
        <dbReference type="EMBL" id="PIQ89964.1"/>
    </source>
</evidence>
<feature type="chain" id="PRO_5013594343" description="LysM domain-containing protein" evidence="2">
    <location>
        <begin position="22"/>
        <end position="226"/>
    </location>
</feature>
<dbReference type="Gene3D" id="2.70.70.10">
    <property type="entry name" value="Glucose Permease (Domain IIA)"/>
    <property type="match status" value="1"/>
</dbReference>
<keyword evidence="1 2" id="KW-0732">Signal</keyword>
<dbReference type="Gene3D" id="3.10.350.10">
    <property type="entry name" value="LysM domain"/>
    <property type="match status" value="1"/>
</dbReference>
<dbReference type="CDD" id="cd00118">
    <property type="entry name" value="LysM"/>
    <property type="match status" value="1"/>
</dbReference>
<reference evidence="4 5" key="1">
    <citation type="submission" date="2017-09" db="EMBL/GenBank/DDBJ databases">
        <title>Depth-based differentiation of microbial function through sediment-hosted aquifers and enrichment of novel symbionts in the deep terrestrial subsurface.</title>
        <authorList>
            <person name="Probst A.J."/>
            <person name="Ladd B."/>
            <person name="Jarett J.K."/>
            <person name="Geller-Mcgrath D.E."/>
            <person name="Sieber C.M."/>
            <person name="Emerson J.B."/>
            <person name="Anantharaman K."/>
            <person name="Thomas B.C."/>
            <person name="Malmstrom R."/>
            <person name="Stieglmeier M."/>
            <person name="Klingl A."/>
            <person name="Woyke T."/>
            <person name="Ryan C.M."/>
            <person name="Banfield J.F."/>
        </authorList>
    </citation>
    <scope>NUCLEOTIDE SEQUENCE [LARGE SCALE GENOMIC DNA]</scope>
    <source>
        <strain evidence="4">CG11_big_fil_rev_8_21_14_0_20_42_13</strain>
    </source>
</reference>
<dbReference type="AlphaFoldDB" id="A0A2H0M215"/>
<evidence type="ECO:0000256" key="2">
    <source>
        <dbReference type="SAM" id="SignalP"/>
    </source>
</evidence>
<dbReference type="InterPro" id="IPR036779">
    <property type="entry name" value="LysM_dom_sf"/>
</dbReference>
<name>A0A2H0M215_9BACT</name>
<dbReference type="InterPro" id="IPR050570">
    <property type="entry name" value="Cell_wall_metabolism_enzyme"/>
</dbReference>
<dbReference type="Pfam" id="PF01476">
    <property type="entry name" value="LysM"/>
    <property type="match status" value="1"/>
</dbReference>
<dbReference type="PROSITE" id="PS51782">
    <property type="entry name" value="LYSM"/>
    <property type="match status" value="1"/>
</dbReference>
<dbReference type="CDD" id="cd12797">
    <property type="entry name" value="M23_peptidase"/>
    <property type="match status" value="1"/>
</dbReference>
<dbReference type="Proteomes" id="UP000229641">
    <property type="component" value="Unassembled WGS sequence"/>
</dbReference>
<feature type="signal peptide" evidence="2">
    <location>
        <begin position="1"/>
        <end position="21"/>
    </location>
</feature>
<accession>A0A2H0M215</accession>
<dbReference type="InterPro" id="IPR018392">
    <property type="entry name" value="LysM"/>
</dbReference>
<dbReference type="PROSITE" id="PS51257">
    <property type="entry name" value="PROKAR_LIPOPROTEIN"/>
    <property type="match status" value="1"/>
</dbReference>
<evidence type="ECO:0000313" key="5">
    <source>
        <dbReference type="Proteomes" id="UP000229641"/>
    </source>
</evidence>
<dbReference type="Pfam" id="PF01551">
    <property type="entry name" value="Peptidase_M23"/>
    <property type="match status" value="1"/>
</dbReference>
<dbReference type="EMBL" id="PCWA01000007">
    <property type="protein sequence ID" value="PIQ89964.1"/>
    <property type="molecule type" value="Genomic_DNA"/>
</dbReference>
<dbReference type="InterPro" id="IPR016047">
    <property type="entry name" value="M23ase_b-sheet_dom"/>
</dbReference>
<sequence length="226" mass="24956">MTKRGIIIISIGLLLSGCASSPDLPLEMPSLPRAASRSGGIYHSVKKGETLWRISKNYKVGLDYIISANNISDKRKIAIGQKIFIPGAREEIKYAQATSGKNDKNFIWPVNGDIISYYSEKNGHLINKGIDIKTSHKADISCARSGVVSFIAQNLKGYGKTLFIDHEDGFVTIYANIAESFVNINDKINQGAMIAKAGTRPGSNEAILHFEIRKDRRPQNPIYYLP</sequence>
<feature type="domain" description="LysM" evidence="3">
    <location>
        <begin position="41"/>
        <end position="85"/>
    </location>
</feature>
<dbReference type="SMART" id="SM00257">
    <property type="entry name" value="LysM"/>
    <property type="match status" value="1"/>
</dbReference>
<protein>
    <recommendedName>
        <fullName evidence="3">LysM domain-containing protein</fullName>
    </recommendedName>
</protein>
<dbReference type="PANTHER" id="PTHR21666">
    <property type="entry name" value="PEPTIDASE-RELATED"/>
    <property type="match status" value="1"/>
</dbReference>
<dbReference type="SUPFAM" id="SSF51261">
    <property type="entry name" value="Duplicated hybrid motif"/>
    <property type="match status" value="1"/>
</dbReference>